<evidence type="ECO:0000313" key="3">
    <source>
        <dbReference type="EMBL" id="KAK9025391.1"/>
    </source>
</evidence>
<dbReference type="PRINTS" id="PR00382">
    <property type="entry name" value="LIPIDTRNSFER"/>
</dbReference>
<dbReference type="PANTHER" id="PTHR33076">
    <property type="entry name" value="NON-SPECIFIC LIPID-TRANSFER PROTEIN 2-RELATED"/>
    <property type="match status" value="1"/>
</dbReference>
<evidence type="ECO:0000256" key="1">
    <source>
        <dbReference type="ARBA" id="ARBA00009748"/>
    </source>
</evidence>
<reference evidence="3 4" key="1">
    <citation type="journal article" date="2024" name="G3 (Bethesda)">
        <title>Genome assembly of Hibiscus sabdariffa L. provides insights into metabolisms of medicinal natural products.</title>
        <authorList>
            <person name="Kim T."/>
        </authorList>
    </citation>
    <scope>NUCLEOTIDE SEQUENCE [LARGE SCALE GENOMIC DNA]</scope>
    <source>
        <strain evidence="3">TK-2024</strain>
        <tissue evidence="3">Old leaves</tissue>
    </source>
</reference>
<dbReference type="InterPro" id="IPR036312">
    <property type="entry name" value="Bifun_inhib/LTP/seed_sf"/>
</dbReference>
<sequence length="128" mass="14402">MDHHSSSSTFETAMPRLIACLIIFLPIIGSTVTGKPSYCSRVADHFFPCVTYLIEFEFKPEDGCCGGIEELNKMAKHNKRAPENICQCIEDMDYVMNVPFVASRIQSLPDECRVHFSFPISIGMKCSE</sequence>
<feature type="domain" description="Bifunctional inhibitor/plant lipid transfer protein/seed storage helical" evidence="2">
    <location>
        <begin position="39"/>
        <end position="126"/>
    </location>
</feature>
<dbReference type="Pfam" id="PF00234">
    <property type="entry name" value="Tryp_alpha_amyl"/>
    <property type="match status" value="1"/>
</dbReference>
<keyword evidence="4" id="KW-1185">Reference proteome</keyword>
<evidence type="ECO:0000313" key="4">
    <source>
        <dbReference type="Proteomes" id="UP001396334"/>
    </source>
</evidence>
<organism evidence="3 4">
    <name type="scientific">Hibiscus sabdariffa</name>
    <name type="common">roselle</name>
    <dbReference type="NCBI Taxonomy" id="183260"/>
    <lineage>
        <taxon>Eukaryota</taxon>
        <taxon>Viridiplantae</taxon>
        <taxon>Streptophyta</taxon>
        <taxon>Embryophyta</taxon>
        <taxon>Tracheophyta</taxon>
        <taxon>Spermatophyta</taxon>
        <taxon>Magnoliopsida</taxon>
        <taxon>eudicotyledons</taxon>
        <taxon>Gunneridae</taxon>
        <taxon>Pentapetalae</taxon>
        <taxon>rosids</taxon>
        <taxon>malvids</taxon>
        <taxon>Malvales</taxon>
        <taxon>Malvaceae</taxon>
        <taxon>Malvoideae</taxon>
        <taxon>Hibiscus</taxon>
    </lineage>
</organism>
<comment type="similarity">
    <text evidence="1">Belongs to the plant LTP family.</text>
</comment>
<dbReference type="SUPFAM" id="SSF47699">
    <property type="entry name" value="Bifunctional inhibitor/lipid-transfer protein/seed storage 2S albumin"/>
    <property type="match status" value="1"/>
</dbReference>
<gene>
    <name evidence="3" type="ORF">V6N11_038260</name>
</gene>
<comment type="caution">
    <text evidence="3">The sequence shown here is derived from an EMBL/GenBank/DDBJ whole genome shotgun (WGS) entry which is preliminary data.</text>
</comment>
<evidence type="ECO:0000259" key="2">
    <source>
        <dbReference type="Pfam" id="PF00234"/>
    </source>
</evidence>
<dbReference type="InterPro" id="IPR016140">
    <property type="entry name" value="Bifunc_inhib/LTP/seed_store"/>
</dbReference>
<protein>
    <recommendedName>
        <fullName evidence="2">Bifunctional inhibitor/plant lipid transfer protein/seed storage helical domain-containing protein</fullName>
    </recommendedName>
</protein>
<proteinExistence type="inferred from homology"/>
<name>A0ABR2SJE9_9ROSI</name>
<dbReference type="Proteomes" id="UP001396334">
    <property type="component" value="Unassembled WGS sequence"/>
</dbReference>
<dbReference type="Gene3D" id="1.10.110.10">
    <property type="entry name" value="Plant lipid-transfer and hydrophobic proteins"/>
    <property type="match status" value="1"/>
</dbReference>
<accession>A0ABR2SJE9</accession>
<dbReference type="InterPro" id="IPR000528">
    <property type="entry name" value="Plant_nsLTP"/>
</dbReference>
<dbReference type="EMBL" id="JBBPBN010000013">
    <property type="protein sequence ID" value="KAK9025391.1"/>
    <property type="molecule type" value="Genomic_DNA"/>
</dbReference>